<evidence type="ECO:0000256" key="7">
    <source>
        <dbReference type="SAM" id="Coils"/>
    </source>
</evidence>
<keyword evidence="4" id="KW-0238">DNA-binding</keyword>
<evidence type="ECO:0000256" key="3">
    <source>
        <dbReference type="ARBA" id="ARBA00023015"/>
    </source>
</evidence>
<evidence type="ECO:0000256" key="8">
    <source>
        <dbReference type="SAM" id="MobiDB-lite"/>
    </source>
</evidence>
<feature type="region of interest" description="Disordered" evidence="8">
    <location>
        <begin position="113"/>
        <end position="248"/>
    </location>
</feature>
<feature type="compositionally biased region" description="Low complexity" evidence="8">
    <location>
        <begin position="131"/>
        <end position="159"/>
    </location>
</feature>
<comment type="subcellular location">
    <subcellularLocation>
        <location evidence="1">Nucleus</location>
    </subcellularLocation>
</comment>
<gene>
    <name evidence="10" type="ORF">AGOR_G00227520</name>
</gene>
<dbReference type="EMBL" id="JAERUA010000022">
    <property type="protein sequence ID" value="KAI1884548.1"/>
    <property type="molecule type" value="Genomic_DNA"/>
</dbReference>
<feature type="compositionally biased region" description="Basic and acidic residues" evidence="8">
    <location>
        <begin position="114"/>
        <end position="124"/>
    </location>
</feature>
<keyword evidence="6" id="KW-0539">Nucleus</keyword>
<proteinExistence type="inferred from homology"/>
<dbReference type="GO" id="GO:0000978">
    <property type="term" value="F:RNA polymerase II cis-regulatory region sequence-specific DNA binding"/>
    <property type="evidence" value="ECO:0007669"/>
    <property type="project" value="TreeGrafter"/>
</dbReference>
<evidence type="ECO:0000313" key="11">
    <source>
        <dbReference type="Proteomes" id="UP000829720"/>
    </source>
</evidence>
<dbReference type="AlphaFoldDB" id="A0A8T3CPT6"/>
<feature type="region of interest" description="Disordered" evidence="8">
    <location>
        <begin position="32"/>
        <end position="69"/>
    </location>
</feature>
<feature type="coiled-coil region" evidence="7">
    <location>
        <begin position="292"/>
        <end position="326"/>
    </location>
</feature>
<evidence type="ECO:0000256" key="6">
    <source>
        <dbReference type="ARBA" id="ARBA00023242"/>
    </source>
</evidence>
<feature type="domain" description="BZIP" evidence="9">
    <location>
        <begin position="267"/>
        <end position="330"/>
    </location>
</feature>
<comment type="caution">
    <text evidence="10">The sequence shown here is derived from an EMBL/GenBank/DDBJ whole genome shotgun (WGS) entry which is preliminary data.</text>
</comment>
<evidence type="ECO:0000256" key="2">
    <source>
        <dbReference type="ARBA" id="ARBA00009208"/>
    </source>
</evidence>
<evidence type="ECO:0000259" key="9">
    <source>
        <dbReference type="PROSITE" id="PS50217"/>
    </source>
</evidence>
<dbReference type="Proteomes" id="UP000829720">
    <property type="component" value="Unassembled WGS sequence"/>
</dbReference>
<protein>
    <recommendedName>
        <fullName evidence="9">BZIP domain-containing protein</fullName>
    </recommendedName>
</protein>
<sequence length="337" mass="36971">MPVESTVTVVPRPSSDPQRSFPFVLKKIMDIPPPNILEDGDDEKEKEKLCSANDGEGGGGGSGGLGAAGGVSASLTPTIWDKTIPYDGETFHLEYMDLDEFLLENGIPTSLEEELQKNLDKKSADEDEEGSSSSAVIASSSASTRATTTSTPTGTPAVTLLSSVELDQGVEELDTVTVSKPSSVSKPPKDVTDISKERERATPSPVNPDDIDVEVNFQPDPTDLVLSSVPGGELFNPRKHRFSEEELKPQPMIKKAKKVFVPVDKKDEKYWQRRKKNNVAAKRSRDARRLKENQITVRAAFLERENAALRQEVAELRKDCGRCKNLLSRYQAKYGPL</sequence>
<dbReference type="PANTHER" id="PTHR11988:SF47">
    <property type="entry name" value="TEF TRANSCRIPTION FACTOR, PAR BZIP FAMILY MEMBER B"/>
    <property type="match status" value="1"/>
</dbReference>
<evidence type="ECO:0000256" key="5">
    <source>
        <dbReference type="ARBA" id="ARBA00023163"/>
    </source>
</evidence>
<evidence type="ECO:0000256" key="1">
    <source>
        <dbReference type="ARBA" id="ARBA00004123"/>
    </source>
</evidence>
<dbReference type="GO" id="GO:0005634">
    <property type="term" value="C:nucleus"/>
    <property type="evidence" value="ECO:0007669"/>
    <property type="project" value="UniProtKB-SubCell"/>
</dbReference>
<feature type="compositionally biased region" description="Basic and acidic residues" evidence="8">
    <location>
        <begin position="187"/>
        <end position="201"/>
    </location>
</feature>
<dbReference type="InterPro" id="IPR046347">
    <property type="entry name" value="bZIP_sf"/>
</dbReference>
<keyword evidence="7" id="KW-0175">Coiled coil</keyword>
<dbReference type="Gene3D" id="1.20.5.170">
    <property type="match status" value="1"/>
</dbReference>
<reference evidence="10" key="1">
    <citation type="submission" date="2021-01" db="EMBL/GenBank/DDBJ databases">
        <authorList>
            <person name="Zahm M."/>
            <person name="Roques C."/>
            <person name="Cabau C."/>
            <person name="Klopp C."/>
            <person name="Donnadieu C."/>
            <person name="Jouanno E."/>
            <person name="Lampietro C."/>
            <person name="Louis A."/>
            <person name="Herpin A."/>
            <person name="Echchiki A."/>
            <person name="Berthelot C."/>
            <person name="Parey E."/>
            <person name="Roest-Crollius H."/>
            <person name="Braasch I."/>
            <person name="Postlethwait J."/>
            <person name="Bobe J."/>
            <person name="Montfort J."/>
            <person name="Bouchez O."/>
            <person name="Begum T."/>
            <person name="Mejri S."/>
            <person name="Adams A."/>
            <person name="Chen W.-J."/>
            <person name="Guiguen Y."/>
        </authorList>
    </citation>
    <scope>NUCLEOTIDE SEQUENCE</scope>
    <source>
        <tissue evidence="10">Blood</tissue>
    </source>
</reference>
<keyword evidence="3" id="KW-0805">Transcription regulation</keyword>
<dbReference type="CDD" id="cd14695">
    <property type="entry name" value="bZIP_HLF"/>
    <property type="match status" value="1"/>
</dbReference>
<dbReference type="PANTHER" id="PTHR11988">
    <property type="entry name" value="THYROTROPH EMBRYONIC FACTOR RELATED"/>
    <property type="match status" value="1"/>
</dbReference>
<feature type="compositionally biased region" description="Gly residues" evidence="8">
    <location>
        <begin position="55"/>
        <end position="69"/>
    </location>
</feature>
<dbReference type="GO" id="GO:0000981">
    <property type="term" value="F:DNA-binding transcription factor activity, RNA polymerase II-specific"/>
    <property type="evidence" value="ECO:0007669"/>
    <property type="project" value="TreeGrafter"/>
</dbReference>
<organism evidence="10 11">
    <name type="scientific">Albula goreensis</name>
    <dbReference type="NCBI Taxonomy" id="1534307"/>
    <lineage>
        <taxon>Eukaryota</taxon>
        <taxon>Metazoa</taxon>
        <taxon>Chordata</taxon>
        <taxon>Craniata</taxon>
        <taxon>Vertebrata</taxon>
        <taxon>Euteleostomi</taxon>
        <taxon>Actinopterygii</taxon>
        <taxon>Neopterygii</taxon>
        <taxon>Teleostei</taxon>
        <taxon>Albuliformes</taxon>
        <taxon>Albulidae</taxon>
        <taxon>Albula</taxon>
    </lineage>
</organism>
<dbReference type="Pfam" id="PF07716">
    <property type="entry name" value="bZIP_2"/>
    <property type="match status" value="1"/>
</dbReference>
<evidence type="ECO:0000313" key="10">
    <source>
        <dbReference type="EMBL" id="KAI1884548.1"/>
    </source>
</evidence>
<name>A0A8T3CPT6_9TELE</name>
<dbReference type="SMART" id="SM00338">
    <property type="entry name" value="BRLZ"/>
    <property type="match status" value="1"/>
</dbReference>
<evidence type="ECO:0000256" key="4">
    <source>
        <dbReference type="ARBA" id="ARBA00023125"/>
    </source>
</evidence>
<feature type="compositionally biased region" description="Low complexity" evidence="8">
    <location>
        <begin position="175"/>
        <end position="186"/>
    </location>
</feature>
<keyword evidence="11" id="KW-1185">Reference proteome</keyword>
<dbReference type="InterPro" id="IPR004827">
    <property type="entry name" value="bZIP"/>
</dbReference>
<dbReference type="FunFam" id="1.20.5.170:FF:000007">
    <property type="entry name" value="hepatic leukemia factor isoform X2"/>
    <property type="match status" value="1"/>
</dbReference>
<accession>A0A8T3CPT6</accession>
<comment type="similarity">
    <text evidence="2">Belongs to the bZIP family. PAR subfamily.</text>
</comment>
<dbReference type="OrthoDB" id="6022300at2759"/>
<dbReference type="SUPFAM" id="SSF57959">
    <property type="entry name" value="Leucine zipper domain"/>
    <property type="match status" value="1"/>
</dbReference>
<dbReference type="PROSITE" id="PS50217">
    <property type="entry name" value="BZIP"/>
    <property type="match status" value="1"/>
</dbReference>
<dbReference type="InterPro" id="IPR040223">
    <property type="entry name" value="PAR_bZIP"/>
</dbReference>
<keyword evidence="5" id="KW-0804">Transcription</keyword>